<dbReference type="Pfam" id="PF07690">
    <property type="entry name" value="MFS_1"/>
    <property type="match status" value="1"/>
</dbReference>
<evidence type="ECO:0000259" key="5">
    <source>
        <dbReference type="PROSITE" id="PS50850"/>
    </source>
</evidence>
<dbReference type="OMA" id="MGVAPMT"/>
<dbReference type="InParanoid" id="A0A084R0Q7"/>
<accession>A0A084R0Q7</accession>
<keyword evidence="7" id="KW-1185">Reference proteome</keyword>
<gene>
    <name evidence="6" type="ORF">S40285_02433</name>
</gene>
<evidence type="ECO:0000256" key="4">
    <source>
        <dbReference type="SAM" id="Phobius"/>
    </source>
</evidence>
<reference evidence="6 7" key="1">
    <citation type="journal article" date="2014" name="BMC Genomics">
        <title>Comparative genome sequencing reveals chemotype-specific gene clusters in the toxigenic black mold Stachybotrys.</title>
        <authorList>
            <person name="Semeiks J."/>
            <person name="Borek D."/>
            <person name="Otwinowski Z."/>
            <person name="Grishin N.V."/>
        </authorList>
    </citation>
    <scope>NUCLEOTIDE SEQUENCE [LARGE SCALE GENOMIC DNA]</scope>
    <source>
        <strain evidence="6 7">IBT 40285</strain>
    </source>
</reference>
<feature type="transmembrane region" description="Helical" evidence="4">
    <location>
        <begin position="335"/>
        <end position="362"/>
    </location>
</feature>
<dbReference type="InterPro" id="IPR011701">
    <property type="entry name" value="MFS"/>
</dbReference>
<comment type="subcellular location">
    <subcellularLocation>
        <location evidence="1">Membrane</location>
        <topology evidence="1">Multi-pass membrane protein</topology>
    </subcellularLocation>
</comment>
<keyword evidence="4" id="KW-0472">Membrane</keyword>
<evidence type="ECO:0000256" key="2">
    <source>
        <dbReference type="ARBA" id="ARBA00006727"/>
    </source>
</evidence>
<feature type="transmembrane region" description="Helical" evidence="4">
    <location>
        <begin position="283"/>
        <end position="302"/>
    </location>
</feature>
<feature type="transmembrane region" description="Helical" evidence="4">
    <location>
        <begin position="172"/>
        <end position="192"/>
    </location>
</feature>
<feature type="domain" description="Major facilitator superfamily (MFS) profile" evidence="5">
    <location>
        <begin position="245"/>
        <end position="431"/>
    </location>
</feature>
<evidence type="ECO:0000313" key="7">
    <source>
        <dbReference type="Proteomes" id="UP000028524"/>
    </source>
</evidence>
<feature type="region of interest" description="Disordered" evidence="3">
    <location>
        <begin position="1"/>
        <end position="37"/>
    </location>
</feature>
<dbReference type="InterPro" id="IPR020846">
    <property type="entry name" value="MFS_dom"/>
</dbReference>
<feature type="transmembrane region" description="Helical" evidence="4">
    <location>
        <begin position="369"/>
        <end position="389"/>
    </location>
</feature>
<keyword evidence="4" id="KW-0812">Transmembrane</keyword>
<evidence type="ECO:0000313" key="6">
    <source>
        <dbReference type="EMBL" id="KFA69792.1"/>
    </source>
</evidence>
<feature type="transmembrane region" description="Helical" evidence="4">
    <location>
        <begin position="44"/>
        <end position="65"/>
    </location>
</feature>
<feature type="transmembrane region" description="Helical" evidence="4">
    <location>
        <begin position="246"/>
        <end position="271"/>
    </location>
</feature>
<feature type="transmembrane region" description="Helical" evidence="4">
    <location>
        <begin position="114"/>
        <end position="138"/>
    </location>
</feature>
<feature type="transmembrane region" description="Helical" evidence="4">
    <location>
        <begin position="85"/>
        <end position="107"/>
    </location>
</feature>
<feature type="transmembrane region" description="Helical" evidence="4">
    <location>
        <begin position="395"/>
        <end position="418"/>
    </location>
</feature>
<protein>
    <recommendedName>
        <fullName evidence="5">Major facilitator superfamily (MFS) profile domain-containing protein</fullName>
    </recommendedName>
</protein>
<dbReference type="GO" id="GO:0022857">
    <property type="term" value="F:transmembrane transporter activity"/>
    <property type="evidence" value="ECO:0007669"/>
    <property type="project" value="InterPro"/>
</dbReference>
<feature type="transmembrane region" description="Helical" evidence="4">
    <location>
        <begin position="204"/>
        <end position="225"/>
    </location>
</feature>
<dbReference type="HOGENOM" id="CLU_001265_1_1_1"/>
<dbReference type="CDD" id="cd17352">
    <property type="entry name" value="MFS_MCT_SLC16"/>
    <property type="match status" value="1"/>
</dbReference>
<dbReference type="InterPro" id="IPR036259">
    <property type="entry name" value="MFS_trans_sf"/>
</dbReference>
<dbReference type="SUPFAM" id="SSF103473">
    <property type="entry name" value="MFS general substrate transporter"/>
    <property type="match status" value="1"/>
</dbReference>
<name>A0A084R0Q7_STAC4</name>
<sequence length="431" mass="46015">MSTSEKADQLPRSPSMTTADEQHGDASVETRTNIDGPPDGGTRAWLVAAGGSCVFFCCLGLANAFGVFQEYYMTHQLRDRSPDDIAWIGSLSAFIQFGSGAFGGPLFDRYGEKMIWPFSVIYIFGLMMISLCTEYWHFMLSQGVVLGICTGFMQLPCLAALSQYFDKKKAAAFGIAIAGSSIGGVVFPVALSHMLNDMGLSFGWSVRIMAFVCIPVLGFACVAIKSRLPPKKTTFFYFGAFRDKKYCLLILSLFFTFLGLFTPLFFLPAYAVSRGMDATLASYLLAIVNAASTFGRVIPGILADRWGRLNILAIGGVLSGIVIYCMNSANSDAGLIIFALAYGFVSGSAISGATAGLTICIIDEQRAGSYLGMGLALGSIAVLIGPPVNGVLVDYYGFMEVCIFSGTMMVVGGVTALATKALTEQGIFGRT</sequence>
<organism evidence="6 7">
    <name type="scientific">Stachybotrys chlorohalonatus (strain IBT 40285)</name>
    <dbReference type="NCBI Taxonomy" id="1283841"/>
    <lineage>
        <taxon>Eukaryota</taxon>
        <taxon>Fungi</taxon>
        <taxon>Dikarya</taxon>
        <taxon>Ascomycota</taxon>
        <taxon>Pezizomycotina</taxon>
        <taxon>Sordariomycetes</taxon>
        <taxon>Hypocreomycetidae</taxon>
        <taxon>Hypocreales</taxon>
        <taxon>Stachybotryaceae</taxon>
        <taxon>Stachybotrys</taxon>
    </lineage>
</organism>
<dbReference type="PANTHER" id="PTHR11360:SF319">
    <property type="entry name" value="MAJOR FACILITATOR SUPERFAMILY (MFS) PROFILE DOMAIN-CONTAINING PROTEIN"/>
    <property type="match status" value="1"/>
</dbReference>
<feature type="transmembrane region" description="Helical" evidence="4">
    <location>
        <begin position="144"/>
        <end position="165"/>
    </location>
</feature>
<proteinExistence type="inferred from homology"/>
<dbReference type="PROSITE" id="PS50850">
    <property type="entry name" value="MFS"/>
    <property type="match status" value="1"/>
</dbReference>
<evidence type="ECO:0000256" key="3">
    <source>
        <dbReference type="SAM" id="MobiDB-lite"/>
    </source>
</evidence>
<dbReference type="InterPro" id="IPR050327">
    <property type="entry name" value="Proton-linked_MCT"/>
</dbReference>
<dbReference type="GO" id="GO:0016020">
    <property type="term" value="C:membrane"/>
    <property type="evidence" value="ECO:0007669"/>
    <property type="project" value="UniProtKB-SubCell"/>
</dbReference>
<dbReference type="Gene3D" id="1.20.1250.20">
    <property type="entry name" value="MFS general substrate transporter like domains"/>
    <property type="match status" value="2"/>
</dbReference>
<dbReference type="AlphaFoldDB" id="A0A084R0Q7"/>
<dbReference type="EMBL" id="KL659358">
    <property type="protein sequence ID" value="KFA69792.1"/>
    <property type="molecule type" value="Genomic_DNA"/>
</dbReference>
<evidence type="ECO:0000256" key="1">
    <source>
        <dbReference type="ARBA" id="ARBA00004141"/>
    </source>
</evidence>
<comment type="similarity">
    <text evidence="2">Belongs to the major facilitator superfamily. Monocarboxylate porter (TC 2.A.1.13) family.</text>
</comment>
<feature type="transmembrane region" description="Helical" evidence="4">
    <location>
        <begin position="309"/>
        <end position="329"/>
    </location>
</feature>
<dbReference type="Proteomes" id="UP000028524">
    <property type="component" value="Unassembled WGS sequence"/>
</dbReference>
<dbReference type="OrthoDB" id="6499973at2759"/>
<keyword evidence="4" id="KW-1133">Transmembrane helix</keyword>
<dbReference type="PANTHER" id="PTHR11360">
    <property type="entry name" value="MONOCARBOXYLATE TRANSPORTER"/>
    <property type="match status" value="1"/>
</dbReference>